<feature type="region of interest" description="Disordered" evidence="8">
    <location>
        <begin position="420"/>
        <end position="445"/>
    </location>
</feature>
<dbReference type="GO" id="GO:0016020">
    <property type="term" value="C:membrane"/>
    <property type="evidence" value="ECO:0007669"/>
    <property type="project" value="UniProtKB-SubCell"/>
</dbReference>
<evidence type="ECO:0000259" key="10">
    <source>
        <dbReference type="PROSITE" id="PS51371"/>
    </source>
</evidence>
<feature type="domain" description="CNNM transmembrane" evidence="11">
    <location>
        <begin position="5"/>
        <end position="195"/>
    </location>
</feature>
<dbReference type="PANTHER" id="PTHR22777:SF17">
    <property type="entry name" value="UPF0053 PROTEIN SLL0260"/>
    <property type="match status" value="1"/>
</dbReference>
<dbReference type="AlphaFoldDB" id="A0A1H8PUM2"/>
<dbReference type="PROSITE" id="PS51371">
    <property type="entry name" value="CBS"/>
    <property type="match status" value="1"/>
</dbReference>
<feature type="transmembrane region" description="Helical" evidence="9">
    <location>
        <begin position="66"/>
        <end position="90"/>
    </location>
</feature>
<keyword evidence="5 7" id="KW-0129">CBS domain</keyword>
<evidence type="ECO:0000259" key="11">
    <source>
        <dbReference type="PROSITE" id="PS51846"/>
    </source>
</evidence>
<dbReference type="SUPFAM" id="SSF54631">
    <property type="entry name" value="CBS-domain pair"/>
    <property type="match status" value="1"/>
</dbReference>
<dbReference type="InterPro" id="IPR044751">
    <property type="entry name" value="Ion_transp-like_CBS"/>
</dbReference>
<dbReference type="InterPro" id="IPR002550">
    <property type="entry name" value="CNNM"/>
</dbReference>
<keyword evidence="3" id="KW-0677">Repeat</keyword>
<dbReference type="EMBL" id="FODV01000002">
    <property type="protein sequence ID" value="SEO45645.1"/>
    <property type="molecule type" value="Genomic_DNA"/>
</dbReference>
<evidence type="ECO:0000313" key="12">
    <source>
        <dbReference type="EMBL" id="SEO45645.1"/>
    </source>
</evidence>
<keyword evidence="4 9" id="KW-1133">Transmembrane helix</keyword>
<evidence type="ECO:0000256" key="2">
    <source>
        <dbReference type="ARBA" id="ARBA00022692"/>
    </source>
</evidence>
<dbReference type="GO" id="GO:0050660">
    <property type="term" value="F:flavin adenine dinucleotide binding"/>
    <property type="evidence" value="ECO:0007669"/>
    <property type="project" value="InterPro"/>
</dbReference>
<sequence length="445" mass="48264">MVQVFDVTTIVGVATVAVLLVCSAFFSGSEIAVFSLERHRLSALLQREPNSRVAPLRRLRDDPHRLLVTILVGNTVVNVAMASIATAVVARLFDPTTGAVVSTVVVSGLVLVFGEISPKSYGVANAESVALSVARPLELVQKALYPVVLFFDLVTSGINRVTGGGQDIERPYVTREEIEALLTTGERIGAIEEAEHEMVQGVFDLSSTSAREVMVPRVNVVGVDVETPLEEVLEICSTNRLTRLPVYEGTLEQMVGIADIRDVERAAREGLNLRDVLLPTLQVPDSREIDNLLTEMQEKRVPMVVVRDEFGEMEGILTVEDILEEIVGEIFEVGEERFIRPTADGLLVKGEVTVGEINDFLDVSLPREGDFETVAGLINTELGRIGDVGDTVEVANVSLTVERVDGNRISRVRVERLEDVASDDEGTDVDAGANTDTDADAETGE</sequence>
<dbReference type="InterPro" id="IPR036318">
    <property type="entry name" value="FAD-bd_PCMH-like_sf"/>
</dbReference>
<evidence type="ECO:0000256" key="6">
    <source>
        <dbReference type="ARBA" id="ARBA00023136"/>
    </source>
</evidence>
<feature type="transmembrane region" description="Helical" evidence="9">
    <location>
        <begin position="12"/>
        <end position="36"/>
    </location>
</feature>
<feature type="domain" description="CBS" evidence="10">
    <location>
        <begin position="214"/>
        <end position="276"/>
    </location>
</feature>
<dbReference type="CDD" id="cd04590">
    <property type="entry name" value="CBS_pair_CorC_HlyC_assoc"/>
    <property type="match status" value="1"/>
</dbReference>
<organism evidence="12 13">
    <name type="scientific">Halogranum amylolyticum</name>
    <dbReference type="NCBI Taxonomy" id="660520"/>
    <lineage>
        <taxon>Archaea</taxon>
        <taxon>Methanobacteriati</taxon>
        <taxon>Methanobacteriota</taxon>
        <taxon>Stenosarchaea group</taxon>
        <taxon>Halobacteria</taxon>
        <taxon>Halobacteriales</taxon>
        <taxon>Haloferacaceae</taxon>
    </lineage>
</organism>
<dbReference type="InterPro" id="IPR016169">
    <property type="entry name" value="FAD-bd_PCMH_sub2"/>
</dbReference>
<keyword evidence="13" id="KW-1185">Reference proteome</keyword>
<evidence type="ECO:0000256" key="8">
    <source>
        <dbReference type="SAM" id="MobiDB-lite"/>
    </source>
</evidence>
<dbReference type="PANTHER" id="PTHR22777">
    <property type="entry name" value="HEMOLYSIN-RELATED"/>
    <property type="match status" value="1"/>
</dbReference>
<dbReference type="RefSeq" id="WP_089821845.1">
    <property type="nucleotide sequence ID" value="NZ_FODV01000002.1"/>
</dbReference>
<evidence type="ECO:0000256" key="9">
    <source>
        <dbReference type="SAM" id="Phobius"/>
    </source>
</evidence>
<evidence type="ECO:0000256" key="3">
    <source>
        <dbReference type="ARBA" id="ARBA00022737"/>
    </source>
</evidence>
<dbReference type="Gene3D" id="3.30.465.10">
    <property type="match status" value="1"/>
</dbReference>
<name>A0A1H8PUM2_9EURY</name>
<dbReference type="Pfam" id="PF03471">
    <property type="entry name" value="CorC_HlyC"/>
    <property type="match status" value="1"/>
</dbReference>
<dbReference type="SUPFAM" id="SSF56176">
    <property type="entry name" value="FAD-binding/transporter-associated domain-like"/>
    <property type="match status" value="1"/>
</dbReference>
<dbReference type="PROSITE" id="PS51846">
    <property type="entry name" value="CNNM"/>
    <property type="match status" value="1"/>
</dbReference>
<dbReference type="InterPro" id="IPR046342">
    <property type="entry name" value="CBS_dom_sf"/>
</dbReference>
<evidence type="ECO:0000256" key="5">
    <source>
        <dbReference type="ARBA" id="ARBA00023122"/>
    </source>
</evidence>
<dbReference type="Gene3D" id="3.10.580.10">
    <property type="entry name" value="CBS-domain"/>
    <property type="match status" value="1"/>
</dbReference>
<reference evidence="13" key="1">
    <citation type="submission" date="2016-10" db="EMBL/GenBank/DDBJ databases">
        <authorList>
            <person name="Varghese N."/>
            <person name="Submissions S."/>
        </authorList>
    </citation>
    <scope>NUCLEOTIDE SEQUENCE [LARGE SCALE GENOMIC DNA]</scope>
    <source>
        <strain evidence="13">CGMCC 1.10121</strain>
    </source>
</reference>
<dbReference type="Pfam" id="PF00571">
    <property type="entry name" value="CBS"/>
    <property type="match status" value="2"/>
</dbReference>
<dbReference type="InterPro" id="IPR005170">
    <property type="entry name" value="Transptr-assoc_dom"/>
</dbReference>
<proteinExistence type="predicted"/>
<comment type="subcellular location">
    <subcellularLocation>
        <location evidence="1">Membrane</location>
        <topology evidence="1">Multi-pass membrane protein</topology>
    </subcellularLocation>
</comment>
<dbReference type="SMART" id="SM00116">
    <property type="entry name" value="CBS"/>
    <property type="match status" value="1"/>
</dbReference>
<evidence type="ECO:0000256" key="7">
    <source>
        <dbReference type="PROSITE-ProRule" id="PRU00703"/>
    </source>
</evidence>
<dbReference type="Proteomes" id="UP000199126">
    <property type="component" value="Unassembled WGS sequence"/>
</dbReference>
<keyword evidence="2 9" id="KW-0812">Transmembrane</keyword>
<keyword evidence="6 9" id="KW-0472">Membrane</keyword>
<dbReference type="Pfam" id="PF01595">
    <property type="entry name" value="CNNM"/>
    <property type="match status" value="1"/>
</dbReference>
<evidence type="ECO:0000313" key="13">
    <source>
        <dbReference type="Proteomes" id="UP000199126"/>
    </source>
</evidence>
<evidence type="ECO:0000256" key="1">
    <source>
        <dbReference type="ARBA" id="ARBA00004141"/>
    </source>
</evidence>
<protein>
    <submittedName>
        <fullName evidence="12">Hemolysin, contains CBS domains</fullName>
    </submittedName>
</protein>
<dbReference type="InterPro" id="IPR000644">
    <property type="entry name" value="CBS_dom"/>
</dbReference>
<evidence type="ECO:0000256" key="4">
    <source>
        <dbReference type="ARBA" id="ARBA00022989"/>
    </source>
</evidence>
<gene>
    <name evidence="12" type="ORF">SAMN04487948_102503</name>
</gene>
<accession>A0A1H8PUM2</accession>
<dbReference type="SMART" id="SM01091">
    <property type="entry name" value="CorC_HlyC"/>
    <property type="match status" value="1"/>
</dbReference>
<dbReference type="OrthoDB" id="326790at2157"/>